<dbReference type="InterPro" id="IPR050905">
    <property type="entry name" value="Plant_NBS-LRR"/>
</dbReference>
<dbReference type="Pfam" id="PF00931">
    <property type="entry name" value="NB-ARC"/>
    <property type="match status" value="1"/>
</dbReference>
<proteinExistence type="predicted"/>
<protein>
    <recommendedName>
        <fullName evidence="4">AAA+ ATPase domain-containing protein</fullName>
    </recommendedName>
</protein>
<dbReference type="InterPro" id="IPR003593">
    <property type="entry name" value="AAA+_ATPase"/>
</dbReference>
<dbReference type="Gene3D" id="3.40.50.300">
    <property type="entry name" value="P-loop containing nucleotide triphosphate hydrolases"/>
    <property type="match status" value="1"/>
</dbReference>
<comment type="caution">
    <text evidence="5">The sequence shown here is derived from an EMBL/GenBank/DDBJ whole genome shotgun (WGS) entry which is preliminary data.</text>
</comment>
<name>A0AAD4SQZ2_9MAGN</name>
<keyword evidence="6" id="KW-1185">Reference proteome</keyword>
<dbReference type="FunFam" id="1.10.8.430:FF:000003">
    <property type="entry name" value="Probable disease resistance protein At5g66910"/>
    <property type="match status" value="1"/>
</dbReference>
<dbReference type="PRINTS" id="PR00364">
    <property type="entry name" value="DISEASERSIST"/>
</dbReference>
<dbReference type="FunFam" id="3.40.50.300:FF:001091">
    <property type="entry name" value="Probable disease resistance protein At1g61300"/>
    <property type="match status" value="1"/>
</dbReference>
<dbReference type="GO" id="GO:0005524">
    <property type="term" value="F:ATP binding"/>
    <property type="evidence" value="ECO:0007669"/>
    <property type="project" value="UniProtKB-KW"/>
</dbReference>
<reference evidence="5" key="1">
    <citation type="submission" date="2022-04" db="EMBL/GenBank/DDBJ databases">
        <title>A functionally conserved STORR gene fusion in Papaver species that diverged 16.8 million years ago.</title>
        <authorList>
            <person name="Catania T."/>
        </authorList>
    </citation>
    <scope>NUCLEOTIDE SEQUENCE</scope>
    <source>
        <strain evidence="5">S-188037</strain>
    </source>
</reference>
<dbReference type="Proteomes" id="UP001202328">
    <property type="component" value="Unassembled WGS sequence"/>
</dbReference>
<dbReference type="Gene3D" id="1.10.8.430">
    <property type="entry name" value="Helical domain of apoptotic protease-activating factors"/>
    <property type="match status" value="1"/>
</dbReference>
<dbReference type="GO" id="GO:0043531">
    <property type="term" value="F:ADP binding"/>
    <property type="evidence" value="ECO:0007669"/>
    <property type="project" value="InterPro"/>
</dbReference>
<evidence type="ECO:0000313" key="6">
    <source>
        <dbReference type="Proteomes" id="UP001202328"/>
    </source>
</evidence>
<dbReference type="PANTHER" id="PTHR33463:SF220">
    <property type="entry name" value="NB-ARC DOMAIN-CONTAINING PROTEIN"/>
    <property type="match status" value="1"/>
</dbReference>
<evidence type="ECO:0000256" key="2">
    <source>
        <dbReference type="ARBA" id="ARBA00022840"/>
    </source>
</evidence>
<gene>
    <name evidence="5" type="ORF">MKW98_016672</name>
</gene>
<dbReference type="GO" id="GO:0006952">
    <property type="term" value="P:defense response"/>
    <property type="evidence" value="ECO:0007669"/>
    <property type="project" value="UniProtKB-KW"/>
</dbReference>
<evidence type="ECO:0000256" key="3">
    <source>
        <dbReference type="SAM" id="Coils"/>
    </source>
</evidence>
<dbReference type="EMBL" id="JAJJMB010008936">
    <property type="protein sequence ID" value="KAI3919119.1"/>
    <property type="molecule type" value="Genomic_DNA"/>
</dbReference>
<dbReference type="SMART" id="SM00382">
    <property type="entry name" value="AAA"/>
    <property type="match status" value="1"/>
</dbReference>
<keyword evidence="2" id="KW-0067">ATP-binding</keyword>
<organism evidence="5 6">
    <name type="scientific">Papaver atlanticum</name>
    <dbReference type="NCBI Taxonomy" id="357466"/>
    <lineage>
        <taxon>Eukaryota</taxon>
        <taxon>Viridiplantae</taxon>
        <taxon>Streptophyta</taxon>
        <taxon>Embryophyta</taxon>
        <taxon>Tracheophyta</taxon>
        <taxon>Spermatophyta</taxon>
        <taxon>Magnoliopsida</taxon>
        <taxon>Ranunculales</taxon>
        <taxon>Papaveraceae</taxon>
        <taxon>Papaveroideae</taxon>
        <taxon>Papaver</taxon>
    </lineage>
</organism>
<dbReference type="PANTHER" id="PTHR33463">
    <property type="entry name" value="NB-ARC DOMAIN-CONTAINING PROTEIN-RELATED"/>
    <property type="match status" value="1"/>
</dbReference>
<feature type="domain" description="AAA+ ATPase" evidence="4">
    <location>
        <begin position="175"/>
        <end position="325"/>
    </location>
</feature>
<dbReference type="InterPro" id="IPR027417">
    <property type="entry name" value="P-loop_NTPase"/>
</dbReference>
<feature type="coiled-coil region" evidence="3">
    <location>
        <begin position="32"/>
        <end position="59"/>
    </location>
</feature>
<evidence type="ECO:0000313" key="5">
    <source>
        <dbReference type="EMBL" id="KAI3919119.1"/>
    </source>
</evidence>
<accession>A0AAD4SQZ2</accession>
<dbReference type="InterPro" id="IPR002182">
    <property type="entry name" value="NB-ARC"/>
</dbReference>
<evidence type="ECO:0000259" key="4">
    <source>
        <dbReference type="SMART" id="SM00382"/>
    </source>
</evidence>
<evidence type="ECO:0000256" key="1">
    <source>
        <dbReference type="ARBA" id="ARBA00022821"/>
    </source>
</evidence>
<keyword evidence="3" id="KW-0175">Coiled coil</keyword>
<sequence>MEAISPIIDIISCLWNCSAVHKNYLCESKENVSSLKSSLKKLKERRDDVKERVDLAESNPSEPAKCTHEVGGWLDRVEILEQDVESILQEGEAANNGGNYFCCWGRKNCCRSYKLGKSAVKKKNAVEKLWEEGNFNTVVERSQPGPFQEIAANQMVGMESQLERIWSLLADETSKGRIVGLYGMGGVGKTTLLENLNNEFLKRKHHFDKVIWVTVSRDRAKDIKHVQKQICKSLGLSWSEETDIDEIARCITQVLKKKKFVLFIDDIWEGLELQKIGIPNLKITTQEVTKCRVIFTTRFESVCGFMKANESIRLDCLSPDDSWRLFQQNVGQRALTCHPNVSEVAIKVAKECLGLPLALITIGQTMASKKTLQEWQYALTVLGKSASEFSGMSNHLNITRNLGFNHLNLVPNPHKFSVCCSFWNYCTLLSARDSTSLFNINPI</sequence>
<keyword evidence="1" id="KW-0611">Plant defense</keyword>
<keyword evidence="2" id="KW-0547">Nucleotide-binding</keyword>
<dbReference type="SUPFAM" id="SSF52540">
    <property type="entry name" value="P-loop containing nucleoside triphosphate hydrolases"/>
    <property type="match status" value="1"/>
</dbReference>
<dbReference type="AlphaFoldDB" id="A0AAD4SQZ2"/>
<dbReference type="InterPro" id="IPR042197">
    <property type="entry name" value="Apaf_helical"/>
</dbReference>